<gene>
    <name evidence="2" type="ORF">CPB84DRAFT_1771918</name>
</gene>
<dbReference type="EMBL" id="JADNYJ010000023">
    <property type="protein sequence ID" value="KAF8905215.1"/>
    <property type="molecule type" value="Genomic_DNA"/>
</dbReference>
<dbReference type="OrthoDB" id="10609416at2759"/>
<dbReference type="Proteomes" id="UP000724874">
    <property type="component" value="Unassembled WGS sequence"/>
</dbReference>
<proteinExistence type="predicted"/>
<sequence>MAEQAKSAPATQEHPYPPPTLVPYPQQVYNGAPYPPPGPPGAYMPPMFAYPPPPDGSHPEGAQHGVPPAPYMIGLPPGLVYAYPPHPQAQGPSFLSFASYHHPNPFSHSHVAFGPPPTNSSAPPALTRPKRKQVKMAVSFSAFSTSRV</sequence>
<accession>A0A9P5NSJ8</accession>
<reference evidence="2" key="1">
    <citation type="submission" date="2020-11" db="EMBL/GenBank/DDBJ databases">
        <authorList>
            <consortium name="DOE Joint Genome Institute"/>
            <person name="Ahrendt S."/>
            <person name="Riley R."/>
            <person name="Andreopoulos W."/>
            <person name="LaButti K."/>
            <person name="Pangilinan J."/>
            <person name="Ruiz-duenas F.J."/>
            <person name="Barrasa J.M."/>
            <person name="Sanchez-Garcia M."/>
            <person name="Camarero S."/>
            <person name="Miyauchi S."/>
            <person name="Serrano A."/>
            <person name="Linde D."/>
            <person name="Babiker R."/>
            <person name="Drula E."/>
            <person name="Ayuso-Fernandez I."/>
            <person name="Pacheco R."/>
            <person name="Padilla G."/>
            <person name="Ferreira P."/>
            <person name="Barriuso J."/>
            <person name="Kellner H."/>
            <person name="Castanera R."/>
            <person name="Alfaro M."/>
            <person name="Ramirez L."/>
            <person name="Pisabarro A.G."/>
            <person name="Kuo A."/>
            <person name="Tritt A."/>
            <person name="Lipzen A."/>
            <person name="He G."/>
            <person name="Yan M."/>
            <person name="Ng V."/>
            <person name="Cullen D."/>
            <person name="Martin F."/>
            <person name="Rosso M.-N."/>
            <person name="Henrissat B."/>
            <person name="Hibbett D."/>
            <person name="Martinez A.T."/>
            <person name="Grigoriev I.V."/>
        </authorList>
    </citation>
    <scope>NUCLEOTIDE SEQUENCE</scope>
    <source>
        <strain evidence="2">AH 44721</strain>
    </source>
</reference>
<name>A0A9P5NSJ8_GYMJU</name>
<evidence type="ECO:0000313" key="2">
    <source>
        <dbReference type="EMBL" id="KAF8905215.1"/>
    </source>
</evidence>
<evidence type="ECO:0000256" key="1">
    <source>
        <dbReference type="SAM" id="MobiDB-lite"/>
    </source>
</evidence>
<evidence type="ECO:0000313" key="3">
    <source>
        <dbReference type="Proteomes" id="UP000724874"/>
    </source>
</evidence>
<comment type="caution">
    <text evidence="2">The sequence shown here is derived from an EMBL/GenBank/DDBJ whole genome shotgun (WGS) entry which is preliminary data.</text>
</comment>
<organism evidence="2 3">
    <name type="scientific">Gymnopilus junonius</name>
    <name type="common">Spectacular rustgill mushroom</name>
    <name type="synonym">Gymnopilus spectabilis subsp. junonius</name>
    <dbReference type="NCBI Taxonomy" id="109634"/>
    <lineage>
        <taxon>Eukaryota</taxon>
        <taxon>Fungi</taxon>
        <taxon>Dikarya</taxon>
        <taxon>Basidiomycota</taxon>
        <taxon>Agaricomycotina</taxon>
        <taxon>Agaricomycetes</taxon>
        <taxon>Agaricomycetidae</taxon>
        <taxon>Agaricales</taxon>
        <taxon>Agaricineae</taxon>
        <taxon>Hymenogastraceae</taxon>
        <taxon>Gymnopilus</taxon>
    </lineage>
</organism>
<protein>
    <submittedName>
        <fullName evidence="2">Uncharacterized protein</fullName>
    </submittedName>
</protein>
<keyword evidence="3" id="KW-1185">Reference proteome</keyword>
<feature type="compositionally biased region" description="Pro residues" evidence="1">
    <location>
        <begin position="33"/>
        <end position="56"/>
    </location>
</feature>
<feature type="compositionally biased region" description="Low complexity" evidence="1">
    <location>
        <begin position="23"/>
        <end position="32"/>
    </location>
</feature>
<dbReference type="AlphaFoldDB" id="A0A9P5NSJ8"/>
<feature type="region of interest" description="Disordered" evidence="1">
    <location>
        <begin position="1"/>
        <end position="69"/>
    </location>
</feature>
<feature type="region of interest" description="Disordered" evidence="1">
    <location>
        <begin position="109"/>
        <end position="132"/>
    </location>
</feature>